<dbReference type="PANTHER" id="PTHR33371:SF16">
    <property type="entry name" value="MCE-FAMILY PROTEIN MCE3F"/>
    <property type="match status" value="1"/>
</dbReference>
<evidence type="ECO:0000313" key="9">
    <source>
        <dbReference type="Proteomes" id="UP001609176"/>
    </source>
</evidence>
<organism evidence="7 9">
    <name type="scientific">Antrihabitans spumae</name>
    <dbReference type="NCBI Taxonomy" id="3373370"/>
    <lineage>
        <taxon>Bacteria</taxon>
        <taxon>Bacillati</taxon>
        <taxon>Actinomycetota</taxon>
        <taxon>Actinomycetes</taxon>
        <taxon>Mycobacteriales</taxon>
        <taxon>Nocardiaceae</taxon>
        <taxon>Antrihabitans</taxon>
    </lineage>
</organism>
<dbReference type="InterPro" id="IPR052336">
    <property type="entry name" value="MlaD_Phospholipid_Transporter"/>
</dbReference>
<evidence type="ECO:0000313" key="5">
    <source>
        <dbReference type="EMBL" id="MFH5211299.1"/>
    </source>
</evidence>
<feature type="compositionally biased region" description="Polar residues" evidence="1">
    <location>
        <begin position="368"/>
        <end position="389"/>
    </location>
</feature>
<dbReference type="EMBL" id="JBIMSP010000019">
    <property type="protein sequence ID" value="MFH5242922.1"/>
    <property type="molecule type" value="Genomic_DNA"/>
</dbReference>
<dbReference type="InterPro" id="IPR024516">
    <property type="entry name" value="Mce_C"/>
</dbReference>
<accession>A0ABW7KKD2</accession>
<name>A0ABW7KKD2_9NOCA</name>
<evidence type="ECO:0000313" key="6">
    <source>
        <dbReference type="EMBL" id="MFH5229519.1"/>
    </source>
</evidence>
<dbReference type="RefSeq" id="WP_395117666.1">
    <property type="nucleotide sequence ID" value="NZ_JBIMSN010000056.1"/>
</dbReference>
<dbReference type="EMBL" id="JBIMSN010000056">
    <property type="protein sequence ID" value="MFH5229519.1"/>
    <property type="molecule type" value="Genomic_DNA"/>
</dbReference>
<keyword evidence="2" id="KW-0472">Membrane</keyword>
<keyword evidence="2" id="KW-0812">Transmembrane</keyword>
<evidence type="ECO:0000313" key="10">
    <source>
        <dbReference type="Proteomes" id="UP001609219"/>
    </source>
</evidence>
<feature type="transmembrane region" description="Helical" evidence="2">
    <location>
        <begin position="12"/>
        <end position="32"/>
    </location>
</feature>
<dbReference type="InterPro" id="IPR003399">
    <property type="entry name" value="Mce/MlaD"/>
</dbReference>
<proteinExistence type="predicted"/>
<dbReference type="Proteomes" id="UP001609176">
    <property type="component" value="Unassembled WGS sequence"/>
</dbReference>
<evidence type="ECO:0000259" key="3">
    <source>
        <dbReference type="Pfam" id="PF02470"/>
    </source>
</evidence>
<dbReference type="Pfam" id="PF11887">
    <property type="entry name" value="Mce4_CUP1"/>
    <property type="match status" value="1"/>
</dbReference>
<evidence type="ECO:0000256" key="1">
    <source>
        <dbReference type="SAM" id="MobiDB-lite"/>
    </source>
</evidence>
<gene>
    <name evidence="7" type="ORF">ACHIPV_13660</name>
    <name evidence="5" type="ORF">ACHIPZ_24285</name>
    <name evidence="6" type="ORF">ACHIRB_13210</name>
</gene>
<evidence type="ECO:0000256" key="2">
    <source>
        <dbReference type="SAM" id="Phobius"/>
    </source>
</evidence>
<protein>
    <submittedName>
        <fullName evidence="7">MlaD family protein</fullName>
    </submittedName>
</protein>
<dbReference type="Proteomes" id="UP001609219">
    <property type="component" value="Unassembled WGS sequence"/>
</dbReference>
<feature type="domain" description="Mce/MlaD" evidence="3">
    <location>
        <begin position="43"/>
        <end position="117"/>
    </location>
</feature>
<evidence type="ECO:0000259" key="4">
    <source>
        <dbReference type="Pfam" id="PF11887"/>
    </source>
</evidence>
<keyword evidence="2" id="KW-1133">Transmembrane helix</keyword>
<dbReference type="Proteomes" id="UP001609175">
    <property type="component" value="Unassembled WGS sequence"/>
</dbReference>
<comment type="caution">
    <text evidence="7">The sequence shown here is derived from an EMBL/GenBank/DDBJ whole genome shotgun (WGS) entry which is preliminary data.</text>
</comment>
<reference evidence="8 9" key="1">
    <citation type="submission" date="2024-10" db="EMBL/GenBank/DDBJ databases">
        <authorList>
            <person name="Riesco R."/>
        </authorList>
    </citation>
    <scope>NUCLEOTIDE SEQUENCE [LARGE SCALE GENOMIC DNA]</scope>
    <source>
        <strain evidence="7 9">NCIMB 15448</strain>
        <strain evidence="5 8">NCIMB 15449</strain>
        <strain evidence="6 10">NCIMB 15450</strain>
    </source>
</reference>
<keyword evidence="10" id="KW-1185">Reference proteome</keyword>
<dbReference type="Pfam" id="PF02470">
    <property type="entry name" value="MlaD"/>
    <property type="match status" value="1"/>
</dbReference>
<sequence length="389" mass="41344">MNRAKGLLKNKVVLSNIGLAIMLIVGITYLTVGVARINPFRDTYTVTVNMDRSGGLQPNSDVTYRGFRVGKVTDVRLTEKGVVADAQIEGAYDIPMGGEVQVAALSAAGEQYIDFRPDSDEGPYLEDGSVIESENVKTPVPITQVLENASDMVSSIPPDRFATILDELDKALGGGPDNLRGAINGISVVAAGLDQLLPQTTGLLSNLRVIASTTSEIQPDLQILTSNTGVLFDQVVAADGELREFLDLGPGQISTLGGVVAETSDPMTNLLQNFVTIARAGQLRAPALAALFPGLRDGTAALAVPAYNGEFHTVLDIWPRSTCEYDTVPVSPAKVGDGRVRLWNYCETTRPELQIRGAANAPRPIEPNNGSSIPPNVDPNQLSTLLPGR</sequence>
<feature type="region of interest" description="Disordered" evidence="1">
    <location>
        <begin position="357"/>
        <end position="389"/>
    </location>
</feature>
<evidence type="ECO:0000313" key="8">
    <source>
        <dbReference type="Proteomes" id="UP001609175"/>
    </source>
</evidence>
<evidence type="ECO:0000313" key="7">
    <source>
        <dbReference type="EMBL" id="MFH5242922.1"/>
    </source>
</evidence>
<dbReference type="PANTHER" id="PTHR33371">
    <property type="entry name" value="INTERMEMBRANE PHOSPHOLIPID TRANSPORT SYSTEM BINDING PROTEIN MLAD-RELATED"/>
    <property type="match status" value="1"/>
</dbReference>
<feature type="domain" description="Mammalian cell entry C-terminal" evidence="4">
    <location>
        <begin position="124"/>
        <end position="300"/>
    </location>
</feature>
<dbReference type="NCBIfam" id="TIGR00996">
    <property type="entry name" value="Mtu_fam_mce"/>
    <property type="match status" value="1"/>
</dbReference>
<dbReference type="EMBL" id="JBIMSO010000071">
    <property type="protein sequence ID" value="MFH5211299.1"/>
    <property type="molecule type" value="Genomic_DNA"/>
</dbReference>
<dbReference type="InterPro" id="IPR005693">
    <property type="entry name" value="Mce"/>
</dbReference>